<reference evidence="2 3" key="1">
    <citation type="submission" date="2019-05" db="EMBL/GenBank/DDBJ databases">
        <title>Streptomyces marianii sp. nov., a novel marine actinomycete from southern coast of India.</title>
        <authorList>
            <person name="Iniyan A.M."/>
            <person name="Wink J."/>
            <person name="Ramprasad E."/>
            <person name="Ramana C.V."/>
            <person name="Bunk B."/>
            <person name="Sproer C."/>
            <person name="Joseph F.-J.R.S."/>
            <person name="Vincent S.G.P."/>
        </authorList>
    </citation>
    <scope>NUCLEOTIDE SEQUENCE [LARGE SCALE GENOMIC DNA]</scope>
    <source>
        <strain evidence="2 3">ICN19</strain>
    </source>
</reference>
<comment type="caution">
    <text evidence="2">The sequence shown here is derived from an EMBL/GenBank/DDBJ whole genome shotgun (WGS) entry which is preliminary data.</text>
</comment>
<gene>
    <name evidence="2" type="ORF">FEF34_06435</name>
</gene>
<keyword evidence="3" id="KW-1185">Reference proteome</keyword>
<dbReference type="AlphaFoldDB" id="A0A5R9E1J5"/>
<feature type="region of interest" description="Disordered" evidence="1">
    <location>
        <begin position="343"/>
        <end position="367"/>
    </location>
</feature>
<evidence type="ECO:0000256" key="1">
    <source>
        <dbReference type="SAM" id="MobiDB-lite"/>
    </source>
</evidence>
<feature type="region of interest" description="Disordered" evidence="1">
    <location>
        <begin position="160"/>
        <end position="308"/>
    </location>
</feature>
<protein>
    <recommendedName>
        <fullName evidence="4">UL36 very large tegument protein</fullName>
    </recommendedName>
</protein>
<organism evidence="2 3">
    <name type="scientific">Streptomyces marianii</name>
    <dbReference type="NCBI Taxonomy" id="1817406"/>
    <lineage>
        <taxon>Bacteria</taxon>
        <taxon>Bacillati</taxon>
        <taxon>Actinomycetota</taxon>
        <taxon>Actinomycetes</taxon>
        <taxon>Kitasatosporales</taxon>
        <taxon>Streptomycetaceae</taxon>
        <taxon>Streptomyces</taxon>
    </lineage>
</organism>
<feature type="compositionally biased region" description="Low complexity" evidence="1">
    <location>
        <begin position="277"/>
        <end position="291"/>
    </location>
</feature>
<sequence length="542" mass="55534">MAEHQLPDQVGDFARYFRVVTGRLDVESGWCGVFWRRDPEGLTACLRGAELPPWDVVESLLHDLAADDEEMLHARGLHAAAATAHDRRPGGGEALRERLELMRREQARAAGRGRELLRRLTSVPEGSPAYRDLAHELSWANDDHTRATSRCAELSTRMAALAPPPGFPSGPAPYDRGPAPVPGPRDPAPRVFGATPSAPDPGPDAARSAAPTADPGAAAGGPGAWAGRVRGQAPLGTQAPAGAGDANAGAADGRGRGASGPGAPSVRGASGESGDEAPQAPAGGAPDAGRTPGREARRGGRRRPRGARYAWLDEEAEEGGAEPVPVPGVPELPVAAVRPRGARFGGGADAEPAAPGGATAAAPAGEEDRRAALATVATLRRLRAAGRGGEAHVLLCEAASGPAARLPLLAAELYRSGLGADWPTLLWEVASLPPERLAEAAGALAGAGRDDDCGRLLRQGVARPAGEIADAVLALGDAGGRREADALLAAFLRVRTPEEGAQIAAADPHRLVPQLLSAARAVSPGRERDLVHALRVAGLISA</sequence>
<dbReference type="EMBL" id="VAWE01000001">
    <property type="protein sequence ID" value="TLQ42842.1"/>
    <property type="molecule type" value="Genomic_DNA"/>
</dbReference>
<evidence type="ECO:0000313" key="2">
    <source>
        <dbReference type="EMBL" id="TLQ42842.1"/>
    </source>
</evidence>
<feature type="compositionally biased region" description="Pro residues" evidence="1">
    <location>
        <begin position="162"/>
        <end position="171"/>
    </location>
</feature>
<accession>A0A5R9E1J5</accession>
<dbReference type="RefSeq" id="WP_138052258.1">
    <property type="nucleotide sequence ID" value="NZ_VAWE01000001.1"/>
</dbReference>
<evidence type="ECO:0008006" key="4">
    <source>
        <dbReference type="Google" id="ProtNLM"/>
    </source>
</evidence>
<dbReference type="OrthoDB" id="4336488at2"/>
<feature type="compositionally biased region" description="Low complexity" evidence="1">
    <location>
        <begin position="239"/>
        <end position="251"/>
    </location>
</feature>
<name>A0A5R9E1J5_9ACTN</name>
<feature type="compositionally biased region" description="Low complexity" evidence="1">
    <location>
        <begin position="349"/>
        <end position="364"/>
    </location>
</feature>
<proteinExistence type="predicted"/>
<dbReference type="Proteomes" id="UP000305921">
    <property type="component" value="Unassembled WGS sequence"/>
</dbReference>
<evidence type="ECO:0000313" key="3">
    <source>
        <dbReference type="Proteomes" id="UP000305921"/>
    </source>
</evidence>
<feature type="compositionally biased region" description="Low complexity" evidence="1">
    <location>
        <begin position="203"/>
        <end position="217"/>
    </location>
</feature>